<dbReference type="AlphaFoldDB" id="A0A2V5HTZ3"/>
<protein>
    <submittedName>
        <fullName evidence="2">Uncharacterized protein</fullName>
    </submittedName>
</protein>
<feature type="compositionally biased region" description="Low complexity" evidence="1">
    <location>
        <begin position="163"/>
        <end position="186"/>
    </location>
</feature>
<sequence length="333" mass="35345">GGAAGGWRLPRGGGAHLSWDYDCPTYVELRERARLSGTAGRRHPVRAPAVAPPRSPEGAYGFTFTAGSSGPAAEVEIRDTREPTPAQAAAIPRITRSQKQRATGGNTLPLGQRPTGQTTPPTTQASSASPTGGKQATNQPAEAAEENTKIKMDAADQLATELSSKAASQSTGSSLTSLSAATGQSLILRRSQPARRPTTRSITASESNATNRSNPTILSIVHNAARVRPERGRSPGTVNRSPLISSSRFTRQPVTKPGDSTQEVEREVERTRSPRKRTRPPTGGGREASDSPSNRNRFLLLAQSEPTGNPTGELAKQSKRSKSTHQPAKKRNK</sequence>
<feature type="compositionally biased region" description="Polar residues" evidence="1">
    <location>
        <begin position="199"/>
        <end position="217"/>
    </location>
</feature>
<feature type="compositionally biased region" description="Polar residues" evidence="1">
    <location>
        <begin position="95"/>
        <end position="106"/>
    </location>
</feature>
<dbReference type="Proteomes" id="UP000248817">
    <property type="component" value="Unassembled WGS sequence"/>
</dbReference>
<feature type="region of interest" description="Disordered" evidence="1">
    <location>
        <begin position="36"/>
        <end position="333"/>
    </location>
</feature>
<dbReference type="EMBL" id="KZ825609">
    <property type="protein sequence ID" value="PYI26172.1"/>
    <property type="molecule type" value="Genomic_DNA"/>
</dbReference>
<gene>
    <name evidence="2" type="ORF">BP00DRAFT_72300</name>
</gene>
<evidence type="ECO:0000313" key="3">
    <source>
        <dbReference type="Proteomes" id="UP000248817"/>
    </source>
</evidence>
<evidence type="ECO:0000256" key="1">
    <source>
        <dbReference type="SAM" id="MobiDB-lite"/>
    </source>
</evidence>
<organism evidence="2 3">
    <name type="scientific">Aspergillus indologenus CBS 114.80</name>
    <dbReference type="NCBI Taxonomy" id="1450541"/>
    <lineage>
        <taxon>Eukaryota</taxon>
        <taxon>Fungi</taxon>
        <taxon>Dikarya</taxon>
        <taxon>Ascomycota</taxon>
        <taxon>Pezizomycotina</taxon>
        <taxon>Eurotiomycetes</taxon>
        <taxon>Eurotiomycetidae</taxon>
        <taxon>Eurotiales</taxon>
        <taxon>Aspergillaceae</taxon>
        <taxon>Aspergillus</taxon>
        <taxon>Aspergillus subgen. Circumdati</taxon>
    </lineage>
</organism>
<reference evidence="2 3" key="1">
    <citation type="submission" date="2018-02" db="EMBL/GenBank/DDBJ databases">
        <title>The genomes of Aspergillus section Nigri reveals drivers in fungal speciation.</title>
        <authorList>
            <consortium name="DOE Joint Genome Institute"/>
            <person name="Vesth T.C."/>
            <person name="Nybo J."/>
            <person name="Theobald S."/>
            <person name="Brandl J."/>
            <person name="Frisvad J.C."/>
            <person name="Nielsen K.F."/>
            <person name="Lyhne E.K."/>
            <person name="Kogle M.E."/>
            <person name="Kuo A."/>
            <person name="Riley R."/>
            <person name="Clum A."/>
            <person name="Nolan M."/>
            <person name="Lipzen A."/>
            <person name="Salamov A."/>
            <person name="Henrissat B."/>
            <person name="Wiebenga A."/>
            <person name="De vries R.P."/>
            <person name="Grigoriev I.V."/>
            <person name="Mortensen U.H."/>
            <person name="Andersen M.R."/>
            <person name="Baker S.E."/>
        </authorList>
    </citation>
    <scope>NUCLEOTIDE SEQUENCE [LARGE SCALE GENOMIC DNA]</scope>
    <source>
        <strain evidence="2 3">CBS 114.80</strain>
    </source>
</reference>
<accession>A0A2V5HTZ3</accession>
<feature type="compositionally biased region" description="Polar residues" evidence="1">
    <location>
        <begin position="236"/>
        <end position="261"/>
    </location>
</feature>
<proteinExistence type="predicted"/>
<feature type="compositionally biased region" description="Basic residues" evidence="1">
    <location>
        <begin position="317"/>
        <end position="333"/>
    </location>
</feature>
<keyword evidence="3" id="KW-1185">Reference proteome</keyword>
<feature type="non-terminal residue" evidence="2">
    <location>
        <position position="1"/>
    </location>
</feature>
<evidence type="ECO:0000313" key="2">
    <source>
        <dbReference type="EMBL" id="PYI26172.1"/>
    </source>
</evidence>
<feature type="compositionally biased region" description="Low complexity" evidence="1">
    <location>
        <begin position="114"/>
        <end position="133"/>
    </location>
</feature>
<feature type="compositionally biased region" description="Basic and acidic residues" evidence="1">
    <location>
        <begin position="263"/>
        <end position="272"/>
    </location>
</feature>
<name>A0A2V5HTZ3_9EURO</name>